<keyword evidence="6" id="KW-1185">Reference proteome</keyword>
<dbReference type="Gene3D" id="3.40.190.170">
    <property type="entry name" value="Bacterial extracellular solute-binding protein, family 7"/>
    <property type="match status" value="1"/>
</dbReference>
<dbReference type="GO" id="GO:0055085">
    <property type="term" value="P:transmembrane transport"/>
    <property type="evidence" value="ECO:0007669"/>
    <property type="project" value="InterPro"/>
</dbReference>
<dbReference type="AlphaFoldDB" id="A0A2P8FB88"/>
<organism evidence="5 6">
    <name type="scientific">Shimia abyssi</name>
    <dbReference type="NCBI Taxonomy" id="1662395"/>
    <lineage>
        <taxon>Bacteria</taxon>
        <taxon>Pseudomonadati</taxon>
        <taxon>Pseudomonadota</taxon>
        <taxon>Alphaproteobacteria</taxon>
        <taxon>Rhodobacterales</taxon>
        <taxon>Roseobacteraceae</taxon>
    </lineage>
</organism>
<dbReference type="PANTHER" id="PTHR33376:SF4">
    <property type="entry name" value="SIALIC ACID-BINDING PERIPLASMIC PROTEIN SIAP"/>
    <property type="match status" value="1"/>
</dbReference>
<evidence type="ECO:0000313" key="5">
    <source>
        <dbReference type="EMBL" id="PSL18969.1"/>
    </source>
</evidence>
<dbReference type="InterPro" id="IPR038404">
    <property type="entry name" value="TRAP_DctP_sf"/>
</dbReference>
<dbReference type="OrthoDB" id="8673861at2"/>
<evidence type="ECO:0000256" key="4">
    <source>
        <dbReference type="SAM" id="SignalP"/>
    </source>
</evidence>
<comment type="subcellular location">
    <subcellularLocation>
        <location evidence="1">Periplasm</location>
    </subcellularLocation>
</comment>
<dbReference type="EMBL" id="PYGJ01000008">
    <property type="protein sequence ID" value="PSL18969.1"/>
    <property type="molecule type" value="Genomic_DNA"/>
</dbReference>
<gene>
    <name evidence="5" type="ORF">CLV88_108149</name>
</gene>
<keyword evidence="3" id="KW-0574">Periplasm</keyword>
<dbReference type="Proteomes" id="UP000240418">
    <property type="component" value="Unassembled WGS sequence"/>
</dbReference>
<sequence>MKYLSVYAAMMATCASYAAAQDLPETKLNVVGSWGMVSMYTDYTKPFFETTIPDASGGKVTAEIKPFNELGLDGSEIIRLVSAGTLQFAETPMGYMIGDNAINGGNDLPGLAPDIETAKAISDAWLPTLEKLYADSYGVKVLGVYPYSAQVVYCNAPISGLADLKGKKIRASGAAIGDFVSALGGAPVSMSFGEVVQGLQKGVVDCAITGSMSGFGAKWHEVSTHIYELPIAWSPVVQVVGMDTWNGFDDSVQEFLTDQINQLSDDIWAGAASETAEGFACNTGGAACTKDAPGSMTLVAVSESDIALRDKVLRESVLSNWAAQCGADCVTAWNASVGQVAGINIE</sequence>
<keyword evidence="2 4" id="KW-0732">Signal</keyword>
<dbReference type="CDD" id="cd13602">
    <property type="entry name" value="PBP2_TRAP_BpDctp6_7"/>
    <property type="match status" value="1"/>
</dbReference>
<evidence type="ECO:0000256" key="3">
    <source>
        <dbReference type="ARBA" id="ARBA00022764"/>
    </source>
</evidence>
<protein>
    <submittedName>
        <fullName evidence="5">TRAP-type C4-dicarboxylate transport system substrate-binding protein</fullName>
    </submittedName>
</protein>
<reference evidence="5 6" key="1">
    <citation type="submission" date="2018-03" db="EMBL/GenBank/DDBJ databases">
        <title>Genomic Encyclopedia of Archaeal and Bacterial Type Strains, Phase II (KMG-II): from individual species to whole genera.</title>
        <authorList>
            <person name="Goeker M."/>
        </authorList>
    </citation>
    <scope>NUCLEOTIDE SEQUENCE [LARGE SCALE GENOMIC DNA]</scope>
    <source>
        <strain evidence="5 6">DSM 100673</strain>
    </source>
</reference>
<dbReference type="GO" id="GO:0042597">
    <property type="term" value="C:periplasmic space"/>
    <property type="evidence" value="ECO:0007669"/>
    <property type="project" value="UniProtKB-SubCell"/>
</dbReference>
<accession>A0A2P8FB88</accession>
<feature type="chain" id="PRO_5015150297" evidence="4">
    <location>
        <begin position="21"/>
        <end position="346"/>
    </location>
</feature>
<dbReference type="NCBIfam" id="NF037995">
    <property type="entry name" value="TRAP_S1"/>
    <property type="match status" value="1"/>
</dbReference>
<dbReference type="RefSeq" id="WP_106608954.1">
    <property type="nucleotide sequence ID" value="NZ_PYGJ01000008.1"/>
</dbReference>
<proteinExistence type="predicted"/>
<dbReference type="Pfam" id="PF03480">
    <property type="entry name" value="DctP"/>
    <property type="match status" value="1"/>
</dbReference>
<comment type="caution">
    <text evidence="5">The sequence shown here is derived from an EMBL/GenBank/DDBJ whole genome shotgun (WGS) entry which is preliminary data.</text>
</comment>
<feature type="signal peptide" evidence="4">
    <location>
        <begin position="1"/>
        <end position="20"/>
    </location>
</feature>
<dbReference type="InterPro" id="IPR018389">
    <property type="entry name" value="DctP_fam"/>
</dbReference>
<dbReference type="SUPFAM" id="SSF53850">
    <property type="entry name" value="Periplasmic binding protein-like II"/>
    <property type="match status" value="1"/>
</dbReference>
<evidence type="ECO:0000256" key="2">
    <source>
        <dbReference type="ARBA" id="ARBA00022729"/>
    </source>
</evidence>
<name>A0A2P8FB88_9RHOB</name>
<evidence type="ECO:0000313" key="6">
    <source>
        <dbReference type="Proteomes" id="UP000240418"/>
    </source>
</evidence>
<evidence type="ECO:0000256" key="1">
    <source>
        <dbReference type="ARBA" id="ARBA00004418"/>
    </source>
</evidence>
<dbReference type="PANTHER" id="PTHR33376">
    <property type="match status" value="1"/>
</dbReference>